<feature type="compositionally biased region" description="Low complexity" evidence="1">
    <location>
        <begin position="19"/>
        <end position="28"/>
    </location>
</feature>
<protein>
    <submittedName>
        <fullName evidence="2">Uncharacterized protein</fullName>
    </submittedName>
</protein>
<evidence type="ECO:0000256" key="1">
    <source>
        <dbReference type="SAM" id="MobiDB-lite"/>
    </source>
</evidence>
<sequence>MSLARPAKHAAARARDIETTTGDTSAADTAAHACTRMHVRTGNRRRAICRLEADGFPRARRNLPACHRGGARRYPARIFRLARLISPNGIKCIRYF</sequence>
<dbReference type="EMBL" id="CM000832">
    <property type="protein sequence ID" value="EET09097.1"/>
    <property type="molecule type" value="Genomic_DNA"/>
</dbReference>
<name>A0A0E1WHK7_BURPE</name>
<dbReference type="HOGENOM" id="CLU_154404_0_0_4"/>
<gene>
    <name evidence="2" type="ORF">BURPS1710A_2000</name>
</gene>
<feature type="compositionally biased region" description="Basic residues" evidence="1">
    <location>
        <begin position="1"/>
        <end position="12"/>
    </location>
</feature>
<dbReference type="Proteomes" id="UP000001812">
    <property type="component" value="Chromosome I"/>
</dbReference>
<evidence type="ECO:0000313" key="2">
    <source>
        <dbReference type="EMBL" id="EET09097.1"/>
    </source>
</evidence>
<organism evidence="2">
    <name type="scientific">Burkholderia pseudomallei 1710a</name>
    <dbReference type="NCBI Taxonomy" id="320371"/>
    <lineage>
        <taxon>Bacteria</taxon>
        <taxon>Pseudomonadati</taxon>
        <taxon>Pseudomonadota</taxon>
        <taxon>Betaproteobacteria</taxon>
        <taxon>Burkholderiales</taxon>
        <taxon>Burkholderiaceae</taxon>
        <taxon>Burkholderia</taxon>
        <taxon>pseudomallei group</taxon>
    </lineage>
</organism>
<proteinExistence type="predicted"/>
<dbReference type="RefSeq" id="WP_004526725.1">
    <property type="nucleotide sequence ID" value="NZ_CM000832.1"/>
</dbReference>
<reference evidence="2" key="1">
    <citation type="submission" date="2009-05" db="EMBL/GenBank/DDBJ databases">
        <authorList>
            <person name="Harkins D.M."/>
            <person name="DeShazer D."/>
            <person name="Woods D.E."/>
            <person name="Brinkac L.M."/>
            <person name="Brown K.A."/>
            <person name="Hung G.C."/>
            <person name="Tuanyok A."/>
            <person name="Zhang B."/>
            <person name="Nierman W.C."/>
        </authorList>
    </citation>
    <scope>NUCLEOTIDE SEQUENCE [LARGE SCALE GENOMIC DNA]</scope>
    <source>
        <strain evidence="2">1710a</strain>
    </source>
</reference>
<feature type="region of interest" description="Disordered" evidence="1">
    <location>
        <begin position="1"/>
        <end position="28"/>
    </location>
</feature>
<accession>A0A0E1WHK7</accession>
<dbReference type="AlphaFoldDB" id="A0A0E1WHK7"/>